<evidence type="ECO:0000259" key="1">
    <source>
        <dbReference type="Pfam" id="PF13358"/>
    </source>
</evidence>
<dbReference type="InterPro" id="IPR038717">
    <property type="entry name" value="Tc1-like_DDE_dom"/>
</dbReference>
<name>A0A6L2Q3K0_COPFO</name>
<dbReference type="PANTHER" id="PTHR33939:SF1">
    <property type="entry name" value="DUF4371 DOMAIN-CONTAINING PROTEIN"/>
    <property type="match status" value="1"/>
</dbReference>
<dbReference type="OrthoDB" id="6751415at2759"/>
<dbReference type="GO" id="GO:0003676">
    <property type="term" value="F:nucleic acid binding"/>
    <property type="evidence" value="ECO:0007669"/>
    <property type="project" value="InterPro"/>
</dbReference>
<organism evidence="2 3">
    <name type="scientific">Coptotermes formosanus</name>
    <name type="common">Formosan subterranean termite</name>
    <dbReference type="NCBI Taxonomy" id="36987"/>
    <lineage>
        <taxon>Eukaryota</taxon>
        <taxon>Metazoa</taxon>
        <taxon>Ecdysozoa</taxon>
        <taxon>Arthropoda</taxon>
        <taxon>Hexapoda</taxon>
        <taxon>Insecta</taxon>
        <taxon>Pterygota</taxon>
        <taxon>Neoptera</taxon>
        <taxon>Polyneoptera</taxon>
        <taxon>Dictyoptera</taxon>
        <taxon>Blattodea</taxon>
        <taxon>Blattoidea</taxon>
        <taxon>Termitoidae</taxon>
        <taxon>Rhinotermitidae</taxon>
        <taxon>Coptotermes</taxon>
    </lineage>
</organism>
<evidence type="ECO:0000313" key="2">
    <source>
        <dbReference type="EMBL" id="GFG38540.1"/>
    </source>
</evidence>
<sequence length="307" mass="34945">MTEEALNGIKIPLKYVSSRALAATGLSKRTLQRIKKEGNDIDKGATVSFSTPGKSRPKKKNIVAAVDDFGEEVIRRLICNFTWKKVSDNRQVIVERSEIRASRMAYLRSIQKHRQEGRPIVYVDETYLHTSHTTPREWADGSARGVKAPMNKGQCLIIVHADDVMKVELHEIMRSNKPKYKTFDVDRILAEHGHVTLHLPPYRLELNAIEKVWAVVKNWVAARNATFNLHDIKKLAEEKFSLVTWEEWLSVCNHLKEIEKNYIENERVLDNIADNLVITIGTSESNTDELDDDADAFGILPLSSDSD</sequence>
<reference evidence="3" key="1">
    <citation type="submission" date="2020-01" db="EMBL/GenBank/DDBJ databases">
        <title>Draft genome sequence of the Termite Coptotermes fromosanus.</title>
        <authorList>
            <person name="Itakura S."/>
            <person name="Yosikawa Y."/>
            <person name="Umezawa K."/>
        </authorList>
    </citation>
    <scope>NUCLEOTIDE SEQUENCE [LARGE SCALE GENOMIC DNA]</scope>
</reference>
<dbReference type="Pfam" id="PF13358">
    <property type="entry name" value="DDE_3"/>
    <property type="match status" value="1"/>
</dbReference>
<dbReference type="PANTHER" id="PTHR33939">
    <property type="entry name" value="PROTEIN CBG22215"/>
    <property type="match status" value="1"/>
</dbReference>
<keyword evidence="3" id="KW-1185">Reference proteome</keyword>
<dbReference type="InterPro" id="IPR036397">
    <property type="entry name" value="RNaseH_sf"/>
</dbReference>
<dbReference type="InParanoid" id="A0A6L2Q3K0"/>
<feature type="domain" description="Tc1-like transposase DDE" evidence="1">
    <location>
        <begin position="95"/>
        <end position="224"/>
    </location>
</feature>
<protein>
    <recommendedName>
        <fullName evidence="1">Tc1-like transposase DDE domain-containing protein</fullName>
    </recommendedName>
</protein>
<dbReference type="Proteomes" id="UP000502823">
    <property type="component" value="Unassembled WGS sequence"/>
</dbReference>
<dbReference type="AlphaFoldDB" id="A0A6L2Q3K0"/>
<accession>A0A6L2Q3K0</accession>
<gene>
    <name evidence="2" type="ORF">Cfor_01209</name>
</gene>
<comment type="caution">
    <text evidence="2">The sequence shown here is derived from an EMBL/GenBank/DDBJ whole genome shotgun (WGS) entry which is preliminary data.</text>
</comment>
<dbReference type="Gene3D" id="3.30.420.10">
    <property type="entry name" value="Ribonuclease H-like superfamily/Ribonuclease H"/>
    <property type="match status" value="1"/>
</dbReference>
<evidence type="ECO:0000313" key="3">
    <source>
        <dbReference type="Proteomes" id="UP000502823"/>
    </source>
</evidence>
<dbReference type="EMBL" id="BLKM01012993">
    <property type="protein sequence ID" value="GFG38540.1"/>
    <property type="molecule type" value="Genomic_DNA"/>
</dbReference>
<proteinExistence type="predicted"/>